<feature type="compositionally biased region" description="Acidic residues" evidence="8">
    <location>
        <begin position="24"/>
        <end position="37"/>
    </location>
</feature>
<dbReference type="STRING" id="1017273.SAMN05443094_102451"/>
<evidence type="ECO:0000256" key="4">
    <source>
        <dbReference type="ARBA" id="ARBA00022982"/>
    </source>
</evidence>
<feature type="compositionally biased region" description="Low complexity" evidence="8">
    <location>
        <begin position="38"/>
        <end position="57"/>
    </location>
</feature>
<dbReference type="Proteomes" id="UP000215545">
    <property type="component" value="Unassembled WGS sequence"/>
</dbReference>
<dbReference type="Proteomes" id="UP000186385">
    <property type="component" value="Unassembled WGS sequence"/>
</dbReference>
<gene>
    <name evidence="11" type="ORF">B1B05_06130</name>
    <name evidence="12" type="ORF">SAMN05443094_102451</name>
</gene>
<dbReference type="InterPro" id="IPR054782">
    <property type="entry name" value="Cytochro_C551"/>
</dbReference>
<evidence type="ECO:0000313" key="13">
    <source>
        <dbReference type="Proteomes" id="UP000186385"/>
    </source>
</evidence>
<evidence type="ECO:0000256" key="8">
    <source>
        <dbReference type="SAM" id="MobiDB-lite"/>
    </source>
</evidence>
<feature type="domain" description="Cytochrome c" evidence="10">
    <location>
        <begin position="51"/>
        <end position="124"/>
    </location>
</feature>
<dbReference type="OrthoDB" id="7933886at2"/>
<dbReference type="InterPro" id="IPR009056">
    <property type="entry name" value="Cyt_c-like_dom"/>
</dbReference>
<evidence type="ECO:0000313" key="12">
    <source>
        <dbReference type="EMBL" id="SIQ41352.1"/>
    </source>
</evidence>
<protein>
    <submittedName>
        <fullName evidence="11 12">Cytochrome c551</fullName>
    </submittedName>
</protein>
<dbReference type="Pfam" id="PF13442">
    <property type="entry name" value="Cytochrome_CBB3"/>
    <property type="match status" value="1"/>
</dbReference>
<dbReference type="SUPFAM" id="SSF46626">
    <property type="entry name" value="Cytochrome c"/>
    <property type="match status" value="1"/>
</dbReference>
<reference evidence="11" key="3">
    <citation type="submission" date="2017-03" db="EMBL/GenBank/DDBJ databases">
        <authorList>
            <person name="Dastager S.G."/>
            <person name="Neurgaonkar P.S."/>
            <person name="Dharne M.S."/>
        </authorList>
    </citation>
    <scope>NUCLEOTIDE SEQUENCE</scope>
    <source>
        <strain evidence="11">DSM 25145</strain>
    </source>
</reference>
<evidence type="ECO:0000256" key="6">
    <source>
        <dbReference type="PIRSR" id="PIRSR000025-1"/>
    </source>
</evidence>
<keyword evidence="3 7" id="KW-0479">Metal-binding</keyword>
<dbReference type="GO" id="GO:0016020">
    <property type="term" value="C:membrane"/>
    <property type="evidence" value="ECO:0007669"/>
    <property type="project" value="InterPro"/>
</dbReference>
<keyword evidence="1" id="KW-0813">Transport</keyword>
<feature type="binding site" description="axial binding residue" evidence="7">
    <location>
        <position position="68"/>
    </location>
    <ligand>
        <name>heme c</name>
        <dbReference type="ChEBI" id="CHEBI:61717"/>
    </ligand>
    <ligandPart>
        <name>Fe</name>
        <dbReference type="ChEBI" id="CHEBI:18248"/>
    </ligandPart>
</feature>
<sequence length="124" mass="12772">MEWKKSVLALILGSSVALAACGGGEEDAAVEETEPQTETEAPATDEGAEETTASAGEEVYKQSCLSCHGGNLEGGFGPALDTIGSKMSEEDILSVIENGQGQMPPNVVEGEDAQAVAAWLSEKK</sequence>
<keyword evidence="2 6" id="KW-0349">Heme</keyword>
<keyword evidence="4" id="KW-0249">Electron transport</keyword>
<feature type="binding site" description="covalent" evidence="6">
    <location>
        <position position="64"/>
    </location>
    <ligand>
        <name>heme c</name>
        <dbReference type="ChEBI" id="CHEBI:61717"/>
    </ligand>
</feature>
<feature type="region of interest" description="Disordered" evidence="8">
    <location>
        <begin position="23"/>
        <end position="57"/>
    </location>
</feature>
<feature type="binding site" description="covalent" evidence="6">
    <location>
        <position position="67"/>
    </location>
    <ligand>
        <name>heme c</name>
        <dbReference type="ChEBI" id="CHEBI:61717"/>
    </ligand>
</feature>
<dbReference type="PROSITE" id="PS51007">
    <property type="entry name" value="CYTC"/>
    <property type="match status" value="1"/>
</dbReference>
<keyword evidence="5 7" id="KW-0408">Iron</keyword>
<feature type="chain" id="PRO_5039164836" evidence="9">
    <location>
        <begin position="20"/>
        <end position="124"/>
    </location>
</feature>
<name>A0A1N6SK54_9BACI</name>
<feature type="binding site" description="axial binding residue" evidence="7">
    <location>
        <position position="103"/>
    </location>
    <ligand>
        <name>heme c</name>
        <dbReference type="ChEBI" id="CHEBI:61717"/>
    </ligand>
    <ligandPart>
        <name>Fe</name>
        <dbReference type="ChEBI" id="CHEBI:18248"/>
    </ligandPart>
</feature>
<dbReference type="EMBL" id="MWSK01000002">
    <property type="protein sequence ID" value="OXS79348.1"/>
    <property type="molecule type" value="Genomic_DNA"/>
</dbReference>
<dbReference type="AlphaFoldDB" id="A0A1N6SK54"/>
<dbReference type="InterPro" id="IPR051811">
    <property type="entry name" value="Cytochrome_c550/c551-like"/>
</dbReference>
<dbReference type="PIRSF" id="PIRSF000025">
    <property type="entry name" value="Cytc_Bsub_c550"/>
    <property type="match status" value="1"/>
</dbReference>
<dbReference type="PANTHER" id="PTHR37823:SF4">
    <property type="entry name" value="MENAQUINOL-CYTOCHROME C REDUCTASE CYTOCHROME B_C SUBUNIT"/>
    <property type="match status" value="1"/>
</dbReference>
<keyword evidence="9" id="KW-0732">Signal</keyword>
<dbReference type="InterPro" id="IPR036909">
    <property type="entry name" value="Cyt_c-like_dom_sf"/>
</dbReference>
<dbReference type="GO" id="GO:0020037">
    <property type="term" value="F:heme binding"/>
    <property type="evidence" value="ECO:0007669"/>
    <property type="project" value="InterPro"/>
</dbReference>
<comment type="PTM">
    <text evidence="6">Binds 1 heme c group covalently per subunit.</text>
</comment>
<evidence type="ECO:0000256" key="7">
    <source>
        <dbReference type="PIRSR" id="PIRSR000025-2"/>
    </source>
</evidence>
<dbReference type="InterPro" id="IPR012218">
    <property type="entry name" value="Cyt_c_BACSU-c550-type"/>
</dbReference>
<reference evidence="14" key="2">
    <citation type="submission" date="2017-03" db="EMBL/GenBank/DDBJ databases">
        <title>Bacillus sp. V-88(T) DSM27956, whole genome shotgun sequencing project.</title>
        <authorList>
            <person name="Dastager S.G."/>
            <person name="Neurgaonkar P.S."/>
            <person name="Dharne M.S."/>
        </authorList>
    </citation>
    <scope>NUCLEOTIDE SEQUENCE [LARGE SCALE GENOMIC DNA]</scope>
    <source>
        <strain evidence="14">DSM 25145</strain>
    </source>
</reference>
<accession>A0A1N6SK54</accession>
<dbReference type="PROSITE" id="PS51257">
    <property type="entry name" value="PROKAR_LIPOPROTEIN"/>
    <property type="match status" value="1"/>
</dbReference>
<organism evidence="12 13">
    <name type="scientific">Domibacillus enclensis</name>
    <dbReference type="NCBI Taxonomy" id="1017273"/>
    <lineage>
        <taxon>Bacteria</taxon>
        <taxon>Bacillati</taxon>
        <taxon>Bacillota</taxon>
        <taxon>Bacilli</taxon>
        <taxon>Bacillales</taxon>
        <taxon>Bacillaceae</taxon>
        <taxon>Domibacillus</taxon>
    </lineage>
</organism>
<dbReference type="EMBL" id="FTLX01000002">
    <property type="protein sequence ID" value="SIQ41352.1"/>
    <property type="molecule type" value="Genomic_DNA"/>
</dbReference>
<evidence type="ECO:0000313" key="14">
    <source>
        <dbReference type="Proteomes" id="UP000215545"/>
    </source>
</evidence>
<evidence type="ECO:0000256" key="9">
    <source>
        <dbReference type="SAM" id="SignalP"/>
    </source>
</evidence>
<evidence type="ECO:0000256" key="5">
    <source>
        <dbReference type="ARBA" id="ARBA00023004"/>
    </source>
</evidence>
<evidence type="ECO:0000256" key="2">
    <source>
        <dbReference type="ARBA" id="ARBA00022617"/>
    </source>
</evidence>
<keyword evidence="14" id="KW-1185">Reference proteome</keyword>
<dbReference type="PANTHER" id="PTHR37823">
    <property type="entry name" value="CYTOCHROME C-553-LIKE"/>
    <property type="match status" value="1"/>
</dbReference>
<evidence type="ECO:0000313" key="11">
    <source>
        <dbReference type="EMBL" id="OXS79348.1"/>
    </source>
</evidence>
<dbReference type="RefSeq" id="WP_045849730.1">
    <property type="nucleotide sequence ID" value="NZ_FTLX01000002.1"/>
</dbReference>
<feature type="signal peptide" evidence="9">
    <location>
        <begin position="1"/>
        <end position="19"/>
    </location>
</feature>
<evidence type="ECO:0000256" key="3">
    <source>
        <dbReference type="ARBA" id="ARBA00022723"/>
    </source>
</evidence>
<proteinExistence type="predicted"/>
<dbReference type="GO" id="GO:0005506">
    <property type="term" value="F:iron ion binding"/>
    <property type="evidence" value="ECO:0007669"/>
    <property type="project" value="InterPro"/>
</dbReference>
<evidence type="ECO:0000259" key="10">
    <source>
        <dbReference type="PROSITE" id="PS51007"/>
    </source>
</evidence>
<dbReference type="NCBIfam" id="NF045774">
    <property type="entry name" value="cytochro_C551"/>
    <property type="match status" value="1"/>
</dbReference>
<dbReference type="GO" id="GO:0009055">
    <property type="term" value="F:electron transfer activity"/>
    <property type="evidence" value="ECO:0007669"/>
    <property type="project" value="InterPro"/>
</dbReference>
<reference evidence="12 13" key="1">
    <citation type="submission" date="2017-01" db="EMBL/GenBank/DDBJ databases">
        <authorList>
            <person name="Mah S.A."/>
            <person name="Swanson W.J."/>
            <person name="Moy G.W."/>
            <person name="Vacquier V.D."/>
        </authorList>
    </citation>
    <scope>NUCLEOTIDE SEQUENCE [LARGE SCALE GENOMIC DNA]</scope>
    <source>
        <strain evidence="12 13">NIO-1016</strain>
    </source>
</reference>
<dbReference type="Gene3D" id="1.10.760.10">
    <property type="entry name" value="Cytochrome c-like domain"/>
    <property type="match status" value="1"/>
</dbReference>
<evidence type="ECO:0000256" key="1">
    <source>
        <dbReference type="ARBA" id="ARBA00022448"/>
    </source>
</evidence>